<organism evidence="1 2">
    <name type="scientific">Bacteroides ovatus</name>
    <dbReference type="NCBI Taxonomy" id="28116"/>
    <lineage>
        <taxon>Bacteria</taxon>
        <taxon>Pseudomonadati</taxon>
        <taxon>Bacteroidota</taxon>
        <taxon>Bacteroidia</taxon>
        <taxon>Bacteroidales</taxon>
        <taxon>Bacteroidaceae</taxon>
        <taxon>Bacteroides</taxon>
    </lineage>
</organism>
<dbReference type="AlphaFoldDB" id="A0AAW6IRG9"/>
<proteinExistence type="predicted"/>
<evidence type="ECO:0000313" key="2">
    <source>
        <dbReference type="Proteomes" id="UP001215078"/>
    </source>
</evidence>
<feature type="non-terminal residue" evidence="1">
    <location>
        <position position="1"/>
    </location>
</feature>
<accession>A0AAW6IRG9</accession>
<dbReference type="EMBL" id="JAQQPO010000097">
    <property type="protein sequence ID" value="MDC7962189.1"/>
    <property type="molecule type" value="Genomic_DNA"/>
</dbReference>
<gene>
    <name evidence="1" type="ORF">PQ628_28765</name>
</gene>
<reference evidence="1" key="1">
    <citation type="submission" date="2022-10" db="EMBL/GenBank/DDBJ databases">
        <title>Human gut microbiome strain richness.</title>
        <authorList>
            <person name="Chen-Liaw A."/>
        </authorList>
    </citation>
    <scope>NUCLEOTIDE SEQUENCE</scope>
    <source>
        <strain evidence="1">RTP21484st1_H8_RTP21484_190118</strain>
    </source>
</reference>
<evidence type="ECO:0000313" key="1">
    <source>
        <dbReference type="EMBL" id="MDC7962189.1"/>
    </source>
</evidence>
<name>A0AAW6IRG9_BACOV</name>
<dbReference type="Proteomes" id="UP001215078">
    <property type="component" value="Unassembled WGS sequence"/>
</dbReference>
<sequence>RKGAYETIEEVQPVMERIKQMLIEDSATGCPVTKELDLTSLSTLPESGFYRTFAGWSLAFSFKTRC</sequence>
<comment type="caution">
    <text evidence="1">The sequence shown here is derived from an EMBL/GenBank/DDBJ whole genome shotgun (WGS) entry which is preliminary data.</text>
</comment>
<protein>
    <submittedName>
        <fullName evidence="1">Uncharacterized protein</fullName>
    </submittedName>
</protein>